<dbReference type="Pfam" id="PF01328">
    <property type="entry name" value="Peroxidase_2"/>
    <property type="match status" value="1"/>
</dbReference>
<comment type="caution">
    <text evidence="3">The sequence shown here is derived from an EMBL/GenBank/DDBJ whole genome shotgun (WGS) entry which is preliminary data.</text>
</comment>
<feature type="chain" id="PRO_5035780238" description="Heme haloperoxidase family profile domain-containing protein" evidence="1">
    <location>
        <begin position="20"/>
        <end position="244"/>
    </location>
</feature>
<accession>A0A8T1W810</accession>
<dbReference type="AlphaFoldDB" id="A0A8T1W810"/>
<proteinExistence type="predicted"/>
<keyword evidence="4" id="KW-1185">Reference proteome</keyword>
<feature type="signal peptide" evidence="1">
    <location>
        <begin position="1"/>
        <end position="19"/>
    </location>
</feature>
<protein>
    <recommendedName>
        <fullName evidence="2">Heme haloperoxidase family profile domain-containing protein</fullName>
    </recommendedName>
</protein>
<dbReference type="GO" id="GO:0004601">
    <property type="term" value="F:peroxidase activity"/>
    <property type="evidence" value="ECO:0007669"/>
    <property type="project" value="InterPro"/>
</dbReference>
<dbReference type="OrthoDB" id="407298at2759"/>
<evidence type="ECO:0000256" key="1">
    <source>
        <dbReference type="SAM" id="SignalP"/>
    </source>
</evidence>
<sequence>MVSFIHSIVIAAVATTIVATPIAALEEGEYFRPANDETSGINGTTATYRRSPCPALNALANHGYLPRNGQDITHEMFIAAIKDVYNVGNDVGQLLVADIPSTSSLDYLGIHNLVEHDASLVHTDAYYGLDPMLVNETLAQDLFDRAGDDGLLTNAIVGETRRDRGNTCNAENPECTYSTRAQTLAFLEASALLVSLGSGDNISVEHAHSFLIGEKIPDDYTTPVDTITLTTLLTRSAILKALAV</sequence>
<dbReference type="PROSITE" id="PS51405">
    <property type="entry name" value="HEME_HALOPEROXIDASE"/>
    <property type="match status" value="1"/>
</dbReference>
<reference evidence="3" key="1">
    <citation type="submission" date="2021-02" db="EMBL/GenBank/DDBJ databases">
        <authorList>
            <person name="Palmer J.M."/>
        </authorList>
    </citation>
    <scope>NUCLEOTIDE SEQUENCE</scope>
    <source>
        <strain evidence="3">SCRP23</strain>
    </source>
</reference>
<dbReference type="PANTHER" id="PTHR33577:SF9">
    <property type="entry name" value="PEROXIDASE STCC"/>
    <property type="match status" value="1"/>
</dbReference>
<organism evidence="3 4">
    <name type="scientific">Phytophthora boehmeriae</name>
    <dbReference type="NCBI Taxonomy" id="109152"/>
    <lineage>
        <taxon>Eukaryota</taxon>
        <taxon>Sar</taxon>
        <taxon>Stramenopiles</taxon>
        <taxon>Oomycota</taxon>
        <taxon>Peronosporomycetes</taxon>
        <taxon>Peronosporales</taxon>
        <taxon>Peronosporaceae</taxon>
        <taxon>Phytophthora</taxon>
    </lineage>
</organism>
<feature type="domain" description="Heme haloperoxidase family profile" evidence="2">
    <location>
        <begin position="27"/>
        <end position="234"/>
    </location>
</feature>
<evidence type="ECO:0000259" key="2">
    <source>
        <dbReference type="PROSITE" id="PS51405"/>
    </source>
</evidence>
<name>A0A8T1W810_9STRA</name>
<evidence type="ECO:0000313" key="3">
    <source>
        <dbReference type="EMBL" id="KAG7387869.1"/>
    </source>
</evidence>
<evidence type="ECO:0000313" key="4">
    <source>
        <dbReference type="Proteomes" id="UP000693981"/>
    </source>
</evidence>
<gene>
    <name evidence="3" type="ORF">PHYBOEH_008109</name>
</gene>
<dbReference type="InterPro" id="IPR000028">
    <property type="entry name" value="Chloroperoxidase"/>
</dbReference>
<dbReference type="Proteomes" id="UP000693981">
    <property type="component" value="Unassembled WGS sequence"/>
</dbReference>
<dbReference type="PANTHER" id="PTHR33577">
    <property type="entry name" value="STERIGMATOCYSTIN BIOSYNTHESIS PEROXIDASE STCC-RELATED"/>
    <property type="match status" value="1"/>
</dbReference>
<keyword evidence="1" id="KW-0732">Signal</keyword>
<dbReference type="EMBL" id="JAGDFL010000461">
    <property type="protein sequence ID" value="KAG7387869.1"/>
    <property type="molecule type" value="Genomic_DNA"/>
</dbReference>